<gene>
    <name evidence="7" type="ORF">EVOR1521_LOCUS7841</name>
</gene>
<evidence type="ECO:0000256" key="3">
    <source>
        <dbReference type="ARBA" id="ARBA00022833"/>
    </source>
</evidence>
<feature type="domain" description="RanBP2-type" evidence="6">
    <location>
        <begin position="59"/>
        <end position="90"/>
    </location>
</feature>
<feature type="region of interest" description="Disordered" evidence="5">
    <location>
        <begin position="1"/>
        <end position="24"/>
    </location>
</feature>
<comment type="caution">
    <text evidence="7">The sequence shown here is derived from an EMBL/GenBank/DDBJ whole genome shotgun (WGS) entry which is preliminary data.</text>
</comment>
<dbReference type="EMBL" id="CAUJNA010000648">
    <property type="protein sequence ID" value="CAJ1379664.1"/>
    <property type="molecule type" value="Genomic_DNA"/>
</dbReference>
<dbReference type="Gene3D" id="2.30.30.380">
    <property type="entry name" value="Zn-finger domain of Sec23/24"/>
    <property type="match status" value="1"/>
</dbReference>
<keyword evidence="2 4" id="KW-0863">Zinc-finger</keyword>
<keyword evidence="8" id="KW-1185">Reference proteome</keyword>
<accession>A0AA36MTG0</accession>
<reference evidence="7" key="1">
    <citation type="submission" date="2023-08" db="EMBL/GenBank/DDBJ databases">
        <authorList>
            <person name="Chen Y."/>
            <person name="Shah S."/>
            <person name="Dougan E. K."/>
            <person name="Thang M."/>
            <person name="Chan C."/>
        </authorList>
    </citation>
    <scope>NUCLEOTIDE SEQUENCE</scope>
</reference>
<evidence type="ECO:0000313" key="8">
    <source>
        <dbReference type="Proteomes" id="UP001178507"/>
    </source>
</evidence>
<dbReference type="Gene3D" id="4.10.1060.10">
    <property type="entry name" value="Zinc finger, RanBP2-type"/>
    <property type="match status" value="1"/>
</dbReference>
<feature type="compositionally biased region" description="Basic and acidic residues" evidence="5">
    <location>
        <begin position="202"/>
        <end position="223"/>
    </location>
</feature>
<feature type="compositionally biased region" description="Low complexity" evidence="5">
    <location>
        <begin position="124"/>
        <end position="140"/>
    </location>
</feature>
<proteinExistence type="predicted"/>
<dbReference type="AlphaFoldDB" id="A0AA36MTG0"/>
<feature type="region of interest" description="Disordered" evidence="5">
    <location>
        <begin position="199"/>
        <end position="223"/>
    </location>
</feature>
<evidence type="ECO:0000256" key="4">
    <source>
        <dbReference type="PROSITE-ProRule" id="PRU00322"/>
    </source>
</evidence>
<sequence length="223" mass="24484">MGKSKHRITADGRCQRQRKNEGSAWTCGRCSFRNEDGASCQVCEEPREASEGEEDESEEEELQDWYCSECSFKNTGLLPYCELCETARSSAAKEADEERPCPLCSFHNPSARTACAMCQAPLTPASAPASASGPSGAGSREPPEPSGSPEEVAPALEAVEALEEEERRLLTSMGWNPDDDEGGLEEWEIDAAQESLIGRIQAEGDREGLRERATREFESWKAR</sequence>
<dbReference type="Proteomes" id="UP001178507">
    <property type="component" value="Unassembled WGS sequence"/>
</dbReference>
<dbReference type="Pfam" id="PF00641">
    <property type="entry name" value="Zn_ribbon_RanBP"/>
    <property type="match status" value="2"/>
</dbReference>
<organism evidence="7 8">
    <name type="scientific">Effrenium voratum</name>
    <dbReference type="NCBI Taxonomy" id="2562239"/>
    <lineage>
        <taxon>Eukaryota</taxon>
        <taxon>Sar</taxon>
        <taxon>Alveolata</taxon>
        <taxon>Dinophyceae</taxon>
        <taxon>Suessiales</taxon>
        <taxon>Symbiodiniaceae</taxon>
        <taxon>Effrenium</taxon>
    </lineage>
</organism>
<evidence type="ECO:0000313" key="7">
    <source>
        <dbReference type="EMBL" id="CAJ1379664.1"/>
    </source>
</evidence>
<feature type="compositionally biased region" description="Low complexity" evidence="5">
    <location>
        <begin position="147"/>
        <end position="157"/>
    </location>
</feature>
<name>A0AA36MTG0_9DINO</name>
<evidence type="ECO:0000256" key="2">
    <source>
        <dbReference type="ARBA" id="ARBA00022771"/>
    </source>
</evidence>
<keyword evidence="1" id="KW-0479">Metal-binding</keyword>
<keyword evidence="3" id="KW-0862">Zinc</keyword>
<dbReference type="PROSITE" id="PS01358">
    <property type="entry name" value="ZF_RANBP2_1"/>
    <property type="match status" value="1"/>
</dbReference>
<dbReference type="PROSITE" id="PS50199">
    <property type="entry name" value="ZF_RANBP2_2"/>
    <property type="match status" value="1"/>
</dbReference>
<dbReference type="InterPro" id="IPR001876">
    <property type="entry name" value="Znf_RanBP2"/>
</dbReference>
<feature type="compositionally biased region" description="Basic and acidic residues" evidence="5">
    <location>
        <begin position="8"/>
        <end position="21"/>
    </location>
</feature>
<evidence type="ECO:0000256" key="1">
    <source>
        <dbReference type="ARBA" id="ARBA00022723"/>
    </source>
</evidence>
<dbReference type="SMART" id="SM00547">
    <property type="entry name" value="ZnF_RBZ"/>
    <property type="match status" value="3"/>
</dbReference>
<dbReference type="InterPro" id="IPR036443">
    <property type="entry name" value="Znf_RanBP2_sf"/>
</dbReference>
<protein>
    <recommendedName>
        <fullName evidence="6">RanBP2-type domain-containing protein</fullName>
    </recommendedName>
</protein>
<evidence type="ECO:0000259" key="6">
    <source>
        <dbReference type="PROSITE" id="PS50199"/>
    </source>
</evidence>
<evidence type="ECO:0000256" key="5">
    <source>
        <dbReference type="SAM" id="MobiDB-lite"/>
    </source>
</evidence>
<dbReference type="SUPFAM" id="SSF90209">
    <property type="entry name" value="Ran binding protein zinc finger-like"/>
    <property type="match status" value="1"/>
</dbReference>
<feature type="region of interest" description="Disordered" evidence="5">
    <location>
        <begin position="123"/>
        <end position="157"/>
    </location>
</feature>
<dbReference type="GO" id="GO:0008270">
    <property type="term" value="F:zinc ion binding"/>
    <property type="evidence" value="ECO:0007669"/>
    <property type="project" value="UniProtKB-KW"/>
</dbReference>